<organism evidence="21 22">
    <name type="scientific">Cyanidium caldarium</name>
    <name type="common">Red alga</name>
    <dbReference type="NCBI Taxonomy" id="2771"/>
    <lineage>
        <taxon>Eukaryota</taxon>
        <taxon>Rhodophyta</taxon>
        <taxon>Bangiophyceae</taxon>
        <taxon>Cyanidiales</taxon>
        <taxon>Cyanidiaceae</taxon>
        <taxon>Cyanidium</taxon>
    </lineage>
</organism>
<reference evidence="21 22" key="1">
    <citation type="submission" date="2022-07" db="EMBL/GenBank/DDBJ databases">
        <title>Genome-wide signatures of adaptation to extreme environments.</title>
        <authorList>
            <person name="Cho C.H."/>
            <person name="Yoon H.S."/>
        </authorList>
    </citation>
    <scope>NUCLEOTIDE SEQUENCE [LARGE SCALE GENOMIC DNA]</scope>
    <source>
        <strain evidence="21 22">DBV 063 E5</strain>
    </source>
</reference>
<evidence type="ECO:0000313" key="22">
    <source>
        <dbReference type="Proteomes" id="UP001301350"/>
    </source>
</evidence>
<dbReference type="InterPro" id="IPR023753">
    <property type="entry name" value="FAD/NAD-binding_dom"/>
</dbReference>
<dbReference type="InterPro" id="IPR012999">
    <property type="entry name" value="Pyr_OxRdtase_I_AS"/>
</dbReference>
<gene>
    <name evidence="21" type="ORF">CDCA_CDCA08G2565</name>
</gene>
<dbReference type="Gene3D" id="3.50.50.60">
    <property type="entry name" value="FAD/NAD(P)-binding domain"/>
    <property type="match status" value="2"/>
</dbReference>
<evidence type="ECO:0000256" key="16">
    <source>
        <dbReference type="PIRSR" id="PIRSR000350-3"/>
    </source>
</evidence>
<evidence type="ECO:0000256" key="9">
    <source>
        <dbReference type="ARBA" id="ARBA00022857"/>
    </source>
</evidence>
<dbReference type="PANTHER" id="PTHR43014:SF2">
    <property type="entry name" value="MERCURIC REDUCTASE"/>
    <property type="match status" value="1"/>
</dbReference>
<evidence type="ECO:0000256" key="15">
    <source>
        <dbReference type="ARBA" id="ARBA00048984"/>
    </source>
</evidence>
<dbReference type="GO" id="GO:0003955">
    <property type="term" value="F:NAD(P)H dehydrogenase (quinone) activity"/>
    <property type="evidence" value="ECO:0007669"/>
    <property type="project" value="TreeGrafter"/>
</dbReference>
<evidence type="ECO:0000256" key="12">
    <source>
        <dbReference type="ARBA" id="ARBA00023157"/>
    </source>
</evidence>
<feature type="binding site" evidence="16">
    <location>
        <position position="68"/>
    </location>
    <ligand>
        <name>FAD</name>
        <dbReference type="ChEBI" id="CHEBI:57692"/>
    </ligand>
</feature>
<comment type="cofactor">
    <cofactor evidence="16">
        <name>FAD</name>
        <dbReference type="ChEBI" id="CHEBI:57692"/>
    </cofactor>
    <text evidence="16">Binds 1 FAD per subunit.</text>
</comment>
<dbReference type="Gene3D" id="3.30.390.30">
    <property type="match status" value="1"/>
</dbReference>
<evidence type="ECO:0000256" key="8">
    <source>
        <dbReference type="ARBA" id="ARBA00022827"/>
    </source>
</evidence>
<evidence type="ECO:0000256" key="1">
    <source>
        <dbReference type="ARBA" id="ARBA00007532"/>
    </source>
</evidence>
<evidence type="ECO:0000256" key="6">
    <source>
        <dbReference type="ARBA" id="ARBA00022630"/>
    </source>
</evidence>
<dbReference type="PRINTS" id="PR00411">
    <property type="entry name" value="PNDRDTASEI"/>
</dbReference>
<dbReference type="GO" id="GO:0050660">
    <property type="term" value="F:flavin adenine dinucleotide binding"/>
    <property type="evidence" value="ECO:0007669"/>
    <property type="project" value="InterPro"/>
</dbReference>
<dbReference type="GO" id="GO:0050787">
    <property type="term" value="P:detoxification of mercury ion"/>
    <property type="evidence" value="ECO:0007669"/>
    <property type="project" value="InterPro"/>
</dbReference>
<evidence type="ECO:0000256" key="17">
    <source>
        <dbReference type="PIRSR" id="PIRSR000350-4"/>
    </source>
</evidence>
<evidence type="ECO:0000256" key="10">
    <source>
        <dbReference type="ARBA" id="ARBA00022914"/>
    </source>
</evidence>
<feature type="domain" description="Pyridine nucleotide-disulphide oxidoreductase dimerisation" evidence="19">
    <location>
        <begin position="368"/>
        <end position="474"/>
    </location>
</feature>
<dbReference type="Pfam" id="PF02852">
    <property type="entry name" value="Pyr_redox_dim"/>
    <property type="match status" value="1"/>
</dbReference>
<evidence type="ECO:0000256" key="3">
    <source>
        <dbReference type="ARBA" id="ARBA00012661"/>
    </source>
</evidence>
<dbReference type="FunFam" id="3.30.390.30:FF:000001">
    <property type="entry name" value="Dihydrolipoyl dehydrogenase"/>
    <property type="match status" value="1"/>
</dbReference>
<dbReference type="SUPFAM" id="SSF55424">
    <property type="entry name" value="FAD/NAD-linked reductases, dimerisation (C-terminal) domain"/>
    <property type="match status" value="1"/>
</dbReference>
<evidence type="ECO:0000256" key="14">
    <source>
        <dbReference type="ARBA" id="ARBA00031725"/>
    </source>
</evidence>
<comment type="caution">
    <text evidence="21">The sequence shown here is derived from an EMBL/GenBank/DDBJ whole genome shotgun (WGS) entry which is preliminary data.</text>
</comment>
<proteinExistence type="inferred from homology"/>
<keyword evidence="16" id="KW-0520">NAD</keyword>
<keyword evidence="8 16" id="KW-0274">FAD</keyword>
<keyword evidence="13 18" id="KW-0676">Redox-active center</keyword>
<dbReference type="AlphaFoldDB" id="A0AAV9IW45"/>
<dbReference type="GO" id="GO:0045340">
    <property type="term" value="F:mercury ion binding"/>
    <property type="evidence" value="ECO:0007669"/>
    <property type="project" value="InterPro"/>
</dbReference>
<evidence type="ECO:0000256" key="7">
    <source>
        <dbReference type="ARBA" id="ARBA00022723"/>
    </source>
</evidence>
<feature type="domain" description="FAD/NAD(P)-binding" evidence="20">
    <location>
        <begin position="23"/>
        <end position="349"/>
    </location>
</feature>
<dbReference type="PROSITE" id="PS00076">
    <property type="entry name" value="PYRIDINE_REDOX_1"/>
    <property type="match status" value="1"/>
</dbReference>
<accession>A0AAV9IW45</accession>
<sequence length="492" mass="52106">MKADGAVMTGPCCEKDGSSRPLSVAVLGSGAAAMAAVIAATERGAQVHVVERATVGGTCVNVGCVPSKHLVRSAQLQHWCDEHVEISDGCRCDGVPNAHKLHESRQALVERLRWQKYESVLDENPHVTVWHGEASFEDSRTVRVRSLAAQATQTETLLHFDRCLIAVGAEPYIPPIDGLASVPFWTSTEALASDTVPHRLGVVGSSAVALELAQAYARLGSRVTIFARRGLCTRTDPLVGETLMQALLDDDRIRIHCGALVESVQCEDGVFKVTLTTSQAVFMTDALLVASGRRPSTAALDMAAAGVSWHAASGQIPVDTHMRTNVPHIYAAGDCAQMPQLVYVAAAAGTRAAINMTGGEACLDLSLVPWVIFCEPQAAAVGLTEAEAQARGLRTETRTLPITSVPRCIVHGEKFGFLKLVAETPSMRIVGAQAVAAEASDMISTVAVAMRGHLTVADLSGMLLPYLTASEAVKLVAQSFTRDVHQLSCCAG</sequence>
<evidence type="ECO:0000259" key="20">
    <source>
        <dbReference type="Pfam" id="PF07992"/>
    </source>
</evidence>
<dbReference type="InterPro" id="IPR004099">
    <property type="entry name" value="Pyr_nucl-diS_OxRdtase_dimer"/>
</dbReference>
<dbReference type="EC" id="1.16.1.1" evidence="3"/>
<dbReference type="InterPro" id="IPR016156">
    <property type="entry name" value="FAD/NAD-linked_Rdtase_dimer_sf"/>
</dbReference>
<keyword evidence="7" id="KW-0479">Metal-binding</keyword>
<dbReference type="InterPro" id="IPR001100">
    <property type="entry name" value="Pyr_nuc-diS_OxRdtase"/>
</dbReference>
<keyword evidence="12" id="KW-1015">Disulfide bond</keyword>
<dbReference type="PANTHER" id="PTHR43014">
    <property type="entry name" value="MERCURIC REDUCTASE"/>
    <property type="match status" value="1"/>
</dbReference>
<keyword evidence="10" id="KW-0476">Mercury</keyword>
<keyword evidence="11 18" id="KW-0560">Oxidoreductase</keyword>
<keyword evidence="9" id="KW-0521">NADP</keyword>
<comment type="similarity">
    <text evidence="1 18">Belongs to the class-I pyridine nucleotide-disulfide oxidoreductase family.</text>
</comment>
<evidence type="ECO:0000259" key="19">
    <source>
        <dbReference type="Pfam" id="PF02852"/>
    </source>
</evidence>
<evidence type="ECO:0000256" key="13">
    <source>
        <dbReference type="ARBA" id="ARBA00023284"/>
    </source>
</evidence>
<dbReference type="GO" id="GO:0016668">
    <property type="term" value="F:oxidoreductase activity, acting on a sulfur group of donors, NAD(P) as acceptor"/>
    <property type="evidence" value="ECO:0007669"/>
    <property type="project" value="InterPro"/>
</dbReference>
<protein>
    <recommendedName>
        <fullName evidence="4">Mercuric reductase</fullName>
        <ecNumber evidence="3">1.16.1.1</ecNumber>
    </recommendedName>
    <alternativeName>
        <fullName evidence="14">Hg(II) reductase</fullName>
    </alternativeName>
</protein>
<evidence type="ECO:0000256" key="18">
    <source>
        <dbReference type="RuleBase" id="RU003691"/>
    </source>
</evidence>
<keyword evidence="6 18" id="KW-0285">Flavoprotein</keyword>
<dbReference type="InterPro" id="IPR021179">
    <property type="entry name" value="Mercury_reductase_MerA"/>
</dbReference>
<feature type="binding site" evidence="16">
    <location>
        <position position="292"/>
    </location>
    <ligand>
        <name>NAD(+)</name>
        <dbReference type="ChEBI" id="CHEBI:57540"/>
    </ligand>
</feature>
<dbReference type="PRINTS" id="PR00368">
    <property type="entry name" value="FADPNR"/>
</dbReference>
<dbReference type="PIRSF" id="PIRSF000350">
    <property type="entry name" value="Mercury_reductase_MerA"/>
    <property type="match status" value="1"/>
</dbReference>
<dbReference type="InterPro" id="IPR036188">
    <property type="entry name" value="FAD/NAD-bd_sf"/>
</dbReference>
<dbReference type="Proteomes" id="UP001301350">
    <property type="component" value="Unassembled WGS sequence"/>
</dbReference>
<keyword evidence="16" id="KW-0547">Nucleotide-binding</keyword>
<dbReference type="GO" id="GO:0050661">
    <property type="term" value="F:NADP binding"/>
    <property type="evidence" value="ECO:0007669"/>
    <property type="project" value="InterPro"/>
</dbReference>
<feature type="disulfide bond" description="Redox-active" evidence="17">
    <location>
        <begin position="59"/>
        <end position="64"/>
    </location>
</feature>
<comment type="subunit">
    <text evidence="2">Homodimer.</text>
</comment>
<dbReference type="NCBIfam" id="TIGR02053">
    <property type="entry name" value="MerA"/>
    <property type="match status" value="1"/>
</dbReference>
<comment type="catalytic activity">
    <reaction evidence="15">
        <text>Hg + NADP(+) + H(+) = Hg(2+) + NADPH</text>
        <dbReference type="Rhea" id="RHEA:23856"/>
        <dbReference type="ChEBI" id="CHEBI:15378"/>
        <dbReference type="ChEBI" id="CHEBI:16170"/>
        <dbReference type="ChEBI" id="CHEBI:16793"/>
        <dbReference type="ChEBI" id="CHEBI:57783"/>
        <dbReference type="ChEBI" id="CHEBI:58349"/>
        <dbReference type="EC" id="1.16.1.1"/>
    </reaction>
</comment>
<evidence type="ECO:0000256" key="5">
    <source>
        <dbReference type="ARBA" id="ARBA00022466"/>
    </source>
</evidence>
<evidence type="ECO:0000256" key="11">
    <source>
        <dbReference type="ARBA" id="ARBA00023002"/>
    </source>
</evidence>
<dbReference type="SUPFAM" id="SSF51905">
    <property type="entry name" value="FAD/NAD(P)-binding domain"/>
    <property type="match status" value="1"/>
</dbReference>
<dbReference type="EMBL" id="JANCYW010000008">
    <property type="protein sequence ID" value="KAK4536540.1"/>
    <property type="molecule type" value="Genomic_DNA"/>
</dbReference>
<keyword evidence="5" id="KW-0475">Mercuric resistance</keyword>
<name>A0AAV9IW45_CYACA</name>
<dbReference type="GO" id="GO:0016152">
    <property type="term" value="F:mercury (II) reductase (NADP+) activity"/>
    <property type="evidence" value="ECO:0007669"/>
    <property type="project" value="UniProtKB-EC"/>
</dbReference>
<feature type="binding site" evidence="16">
    <location>
        <position position="334"/>
    </location>
    <ligand>
        <name>FAD</name>
        <dbReference type="ChEBI" id="CHEBI:57692"/>
    </ligand>
</feature>
<feature type="binding site" evidence="16">
    <location>
        <begin position="204"/>
        <end position="211"/>
    </location>
    <ligand>
        <name>NAD(+)</name>
        <dbReference type="ChEBI" id="CHEBI:57540"/>
    </ligand>
</feature>
<evidence type="ECO:0000256" key="2">
    <source>
        <dbReference type="ARBA" id="ARBA00011738"/>
    </source>
</evidence>
<evidence type="ECO:0000313" key="21">
    <source>
        <dbReference type="EMBL" id="KAK4536540.1"/>
    </source>
</evidence>
<dbReference type="Pfam" id="PF07992">
    <property type="entry name" value="Pyr_redox_2"/>
    <property type="match status" value="1"/>
</dbReference>
<keyword evidence="22" id="KW-1185">Reference proteome</keyword>
<evidence type="ECO:0000256" key="4">
    <source>
        <dbReference type="ARBA" id="ARBA00014791"/>
    </source>
</evidence>